<evidence type="ECO:0000313" key="1">
    <source>
        <dbReference type="EMBL" id="KPD02868.1"/>
    </source>
</evidence>
<organism evidence="1 2">
    <name type="scientific">Moellerella wisconsensis ATCC 35017</name>
    <dbReference type="NCBI Taxonomy" id="1354267"/>
    <lineage>
        <taxon>Bacteria</taxon>
        <taxon>Pseudomonadati</taxon>
        <taxon>Pseudomonadota</taxon>
        <taxon>Gammaproteobacteria</taxon>
        <taxon>Enterobacterales</taxon>
        <taxon>Morganellaceae</taxon>
        <taxon>Moellerella</taxon>
    </lineage>
</organism>
<dbReference type="AlphaFoldDB" id="A0A0N1KIR2"/>
<name>A0A0N1KIR2_9GAMM</name>
<dbReference type="GO" id="GO:0019867">
    <property type="term" value="C:outer membrane"/>
    <property type="evidence" value="ECO:0007669"/>
    <property type="project" value="InterPro"/>
</dbReference>
<sequence length="209" mass="23039">MKMTQIKLSCRSAMHVALLVGALALSGCVTIPASIKGTSPNPAENLASVRNAPEMYIGQEGRFGGKVISVFNEPEKTRLEIAVMPLNKYDAAPELNTVSEGRLYAYVNSFLEPTDFTGKYVTVVGTITGEKAGKIGEIPYNYITLAVTGLQRWNVMQRVMFPPVGPLGYGYYDYPPYYSHFYDPQQPWNWEPGYGYPVGSAAVETYLAQ</sequence>
<keyword evidence="1" id="KW-0449">Lipoprotein</keyword>
<dbReference type="InterPro" id="IPR004658">
    <property type="entry name" value="OMP_Slp"/>
</dbReference>
<evidence type="ECO:0000313" key="2">
    <source>
        <dbReference type="Proteomes" id="UP000053226"/>
    </source>
</evidence>
<comment type="caution">
    <text evidence="1">The sequence shown here is derived from an EMBL/GenBank/DDBJ whole genome shotgun (WGS) entry which is preliminary data.</text>
</comment>
<dbReference type="PIRSF" id="PIRSF004982">
    <property type="entry name" value="SlP"/>
    <property type="match status" value="1"/>
</dbReference>
<dbReference type="NCBIfam" id="TIGR00752">
    <property type="entry name" value="slp"/>
    <property type="match status" value="1"/>
</dbReference>
<dbReference type="RefSeq" id="WP_390892492.1">
    <property type="nucleotide sequence ID" value="NZ_CAWMUS010000018.1"/>
</dbReference>
<dbReference type="PANTHER" id="PTHR37530">
    <property type="entry name" value="OUTER MEMBRANE PROTEIN SLP"/>
    <property type="match status" value="1"/>
</dbReference>
<gene>
    <name evidence="1" type="ORF">M992_2025</name>
</gene>
<dbReference type="PROSITE" id="PS51257">
    <property type="entry name" value="PROKAR_LIPOPROTEIN"/>
    <property type="match status" value="1"/>
</dbReference>
<dbReference type="Pfam" id="PF03843">
    <property type="entry name" value="Slp"/>
    <property type="match status" value="1"/>
</dbReference>
<proteinExistence type="predicted"/>
<dbReference type="EMBL" id="LGAA01000018">
    <property type="protein sequence ID" value="KPD02868.1"/>
    <property type="molecule type" value="Genomic_DNA"/>
</dbReference>
<keyword evidence="2" id="KW-1185">Reference proteome</keyword>
<dbReference type="Proteomes" id="UP000053226">
    <property type="component" value="Unassembled WGS sequence"/>
</dbReference>
<accession>A0A0N1KIR2</accession>
<reference evidence="1 2" key="1">
    <citation type="submission" date="2015-07" db="EMBL/GenBank/DDBJ databases">
        <title>ATOL: Assembling a taxonomically balanced genome-scale reconstruction of the evolutionary history of the Enterobacteriaceae.</title>
        <authorList>
            <person name="Plunkett G.III."/>
            <person name="Neeno-Eckwall E.C."/>
            <person name="Glasner J.D."/>
            <person name="Perna N.T."/>
        </authorList>
    </citation>
    <scope>NUCLEOTIDE SEQUENCE [LARGE SCALE GENOMIC DNA]</scope>
    <source>
        <strain evidence="1 2">ATCC 35017</strain>
    </source>
</reference>
<dbReference type="PANTHER" id="PTHR37530:SF1">
    <property type="entry name" value="OUTER MEMBRANE PROTEIN SLP"/>
    <property type="match status" value="1"/>
</dbReference>
<protein>
    <submittedName>
        <fullName evidence="1">Slp family starvation lipoprotein</fullName>
    </submittedName>
</protein>